<dbReference type="Gene3D" id="1.20.1250.20">
    <property type="entry name" value="MFS general substrate transporter like domains"/>
    <property type="match status" value="1"/>
</dbReference>
<dbReference type="Pfam" id="PF05977">
    <property type="entry name" value="MFS_3"/>
    <property type="match status" value="1"/>
</dbReference>
<evidence type="ECO:0000256" key="1">
    <source>
        <dbReference type="ARBA" id="ARBA00004651"/>
    </source>
</evidence>
<dbReference type="InterPro" id="IPR010290">
    <property type="entry name" value="TM_effector"/>
</dbReference>
<dbReference type="SUPFAM" id="SSF103473">
    <property type="entry name" value="MFS general substrate transporter"/>
    <property type="match status" value="1"/>
</dbReference>
<keyword evidence="4 8" id="KW-0812">Transmembrane</keyword>
<keyword evidence="6 8" id="KW-0472">Membrane</keyword>
<feature type="transmembrane region" description="Helical" evidence="8">
    <location>
        <begin position="55"/>
        <end position="74"/>
    </location>
</feature>
<evidence type="ECO:0000256" key="6">
    <source>
        <dbReference type="ARBA" id="ARBA00023136"/>
    </source>
</evidence>
<dbReference type="GO" id="GO:0022857">
    <property type="term" value="F:transmembrane transporter activity"/>
    <property type="evidence" value="ECO:0007669"/>
    <property type="project" value="InterPro"/>
</dbReference>
<name>A0A7W6DF33_9SPHN</name>
<dbReference type="Proteomes" id="UP000552757">
    <property type="component" value="Unassembled WGS sequence"/>
</dbReference>
<organism evidence="10 11">
    <name type="scientific">Sphingobium fontiphilum</name>
    <dbReference type="NCBI Taxonomy" id="944425"/>
    <lineage>
        <taxon>Bacteria</taxon>
        <taxon>Pseudomonadati</taxon>
        <taxon>Pseudomonadota</taxon>
        <taxon>Alphaproteobacteria</taxon>
        <taxon>Sphingomonadales</taxon>
        <taxon>Sphingomonadaceae</taxon>
        <taxon>Sphingobium</taxon>
    </lineage>
</organism>
<proteinExistence type="predicted"/>
<feature type="transmembrane region" description="Helical" evidence="8">
    <location>
        <begin position="22"/>
        <end position="43"/>
    </location>
</feature>
<dbReference type="InterPro" id="IPR036259">
    <property type="entry name" value="MFS_trans_sf"/>
</dbReference>
<evidence type="ECO:0000313" key="10">
    <source>
        <dbReference type="EMBL" id="MBB3981414.1"/>
    </source>
</evidence>
<dbReference type="PROSITE" id="PS50850">
    <property type="entry name" value="MFS"/>
    <property type="match status" value="1"/>
</dbReference>
<sequence>MPQTPSPQPAVSPFASPLFKRVWLASILSNFGGLIQSVGAAWLMTALTSSSQMVALVQASTALPLMLLSLLSGAMADNLERRTVMLAAQFFMLVTSLLLTWCAWAGWLTPWILLAFTFAIGCGTAIHAPAWQASVADMVPRAALPRAVAYNSMGFNIARSVGPALGGFIVAAAGAGCAFMVNTVSYVALILVLLRWRPAPRSGGAGREPLARAMAAGIRYAAMSPNMRLVLLRAALFGGVGSIMLALMPLIARDLVVGGPTIFGLLLGAFGVGAVAGALSTGRLSARLSTEAMVRTGAALMAVGCAGVALGGYMIVCVMAVAAAGAGWVMSLSTFNVTIQLSTPRWVAARALALYQMSAFGGMAAGSWLFGLLAEHEGVATALLAAAAGQVAVLLLGVILPIVDVGDDNLDPLGSWREPEVAVPIEPRSGPIVISIEYRVDPHDANAFVEAMGERRRIRLRDGARGWTLMRDLGDPALWIERYHVATWADYVRHNLRRTLADTENGDRLRLLHRGDWPPTVHRMLERPAGAHHGADATDVRTLSDAMTDPSRSS</sequence>
<evidence type="ECO:0000256" key="4">
    <source>
        <dbReference type="ARBA" id="ARBA00022692"/>
    </source>
</evidence>
<dbReference type="EMBL" id="JACIEB010000002">
    <property type="protein sequence ID" value="MBB3981414.1"/>
    <property type="molecule type" value="Genomic_DNA"/>
</dbReference>
<keyword evidence="2" id="KW-0813">Transport</keyword>
<feature type="transmembrane region" description="Helical" evidence="8">
    <location>
        <begin position="86"/>
        <end position="104"/>
    </location>
</feature>
<dbReference type="GO" id="GO:0005886">
    <property type="term" value="C:plasma membrane"/>
    <property type="evidence" value="ECO:0007669"/>
    <property type="project" value="UniProtKB-SubCell"/>
</dbReference>
<comment type="subcellular location">
    <subcellularLocation>
        <location evidence="1">Cell membrane</location>
        <topology evidence="1">Multi-pass membrane protein</topology>
    </subcellularLocation>
</comment>
<feature type="transmembrane region" description="Helical" evidence="8">
    <location>
        <begin position="382"/>
        <end position="403"/>
    </location>
</feature>
<feature type="transmembrane region" description="Helical" evidence="8">
    <location>
        <begin position="300"/>
        <end position="328"/>
    </location>
</feature>
<dbReference type="PANTHER" id="PTHR23513">
    <property type="entry name" value="INTEGRAL MEMBRANE EFFLUX PROTEIN-RELATED"/>
    <property type="match status" value="1"/>
</dbReference>
<evidence type="ECO:0000313" key="11">
    <source>
        <dbReference type="Proteomes" id="UP000552757"/>
    </source>
</evidence>
<gene>
    <name evidence="10" type="ORF">GGR44_001061</name>
</gene>
<feature type="domain" description="Major facilitator superfamily (MFS) profile" evidence="9">
    <location>
        <begin position="18"/>
        <end position="404"/>
    </location>
</feature>
<dbReference type="InterPro" id="IPR020846">
    <property type="entry name" value="MFS_dom"/>
</dbReference>
<feature type="region of interest" description="Disordered" evidence="7">
    <location>
        <begin position="529"/>
        <end position="554"/>
    </location>
</feature>
<keyword evidence="3" id="KW-1003">Cell membrane</keyword>
<protein>
    <submittedName>
        <fullName evidence="10">MFS family permease</fullName>
    </submittedName>
</protein>
<accession>A0A7W6DF33</accession>
<dbReference type="RefSeq" id="WP_183954416.1">
    <property type="nucleotide sequence ID" value="NZ_JACIEB010000002.1"/>
</dbReference>
<evidence type="ECO:0000256" key="8">
    <source>
        <dbReference type="SAM" id="Phobius"/>
    </source>
</evidence>
<keyword evidence="5 8" id="KW-1133">Transmembrane helix</keyword>
<feature type="transmembrane region" description="Helical" evidence="8">
    <location>
        <begin position="229"/>
        <end position="251"/>
    </location>
</feature>
<feature type="transmembrane region" description="Helical" evidence="8">
    <location>
        <begin position="257"/>
        <end position="279"/>
    </location>
</feature>
<dbReference type="CDD" id="cd06173">
    <property type="entry name" value="MFS_MefA_like"/>
    <property type="match status" value="1"/>
</dbReference>
<keyword evidence="11" id="KW-1185">Reference proteome</keyword>
<evidence type="ECO:0000256" key="2">
    <source>
        <dbReference type="ARBA" id="ARBA00022448"/>
    </source>
</evidence>
<comment type="caution">
    <text evidence="10">The sequence shown here is derived from an EMBL/GenBank/DDBJ whole genome shotgun (WGS) entry which is preliminary data.</text>
</comment>
<evidence type="ECO:0000259" key="9">
    <source>
        <dbReference type="PROSITE" id="PS50850"/>
    </source>
</evidence>
<dbReference type="AlphaFoldDB" id="A0A7W6DF33"/>
<feature type="transmembrane region" description="Helical" evidence="8">
    <location>
        <begin position="348"/>
        <end position="370"/>
    </location>
</feature>
<feature type="transmembrane region" description="Helical" evidence="8">
    <location>
        <begin position="111"/>
        <end position="131"/>
    </location>
</feature>
<feature type="transmembrane region" description="Helical" evidence="8">
    <location>
        <begin position="168"/>
        <end position="194"/>
    </location>
</feature>
<evidence type="ECO:0000256" key="3">
    <source>
        <dbReference type="ARBA" id="ARBA00022475"/>
    </source>
</evidence>
<reference evidence="10 11" key="1">
    <citation type="submission" date="2020-08" db="EMBL/GenBank/DDBJ databases">
        <title>Genomic Encyclopedia of Type Strains, Phase IV (KMG-IV): sequencing the most valuable type-strain genomes for metagenomic binning, comparative biology and taxonomic classification.</title>
        <authorList>
            <person name="Goeker M."/>
        </authorList>
    </citation>
    <scope>NUCLEOTIDE SEQUENCE [LARGE SCALE GENOMIC DNA]</scope>
    <source>
        <strain evidence="10 11">DSM 29348</strain>
    </source>
</reference>
<evidence type="ECO:0000256" key="5">
    <source>
        <dbReference type="ARBA" id="ARBA00022989"/>
    </source>
</evidence>
<dbReference type="PANTHER" id="PTHR23513:SF11">
    <property type="entry name" value="STAPHYLOFERRIN A TRANSPORTER"/>
    <property type="match status" value="1"/>
</dbReference>
<evidence type="ECO:0000256" key="7">
    <source>
        <dbReference type="SAM" id="MobiDB-lite"/>
    </source>
</evidence>